<dbReference type="SUPFAM" id="SSF51735">
    <property type="entry name" value="NAD(P)-binding Rossmann-fold domains"/>
    <property type="match status" value="1"/>
</dbReference>
<evidence type="ECO:0000313" key="4">
    <source>
        <dbReference type="Proteomes" id="UP000199202"/>
    </source>
</evidence>
<dbReference type="PANTHER" id="PTHR43639">
    <property type="entry name" value="OXIDOREDUCTASE, SHORT-CHAIN DEHYDROGENASE/REDUCTASE FAMILY (AFU_ORTHOLOGUE AFUA_5G02870)"/>
    <property type="match status" value="1"/>
</dbReference>
<dbReference type="AlphaFoldDB" id="A0A1G9V4C2"/>
<dbReference type="Gene3D" id="3.40.50.720">
    <property type="entry name" value="NAD(P)-binding Rossmann-like Domain"/>
    <property type="match status" value="1"/>
</dbReference>
<dbReference type="Pfam" id="PF13561">
    <property type="entry name" value="adh_short_C2"/>
    <property type="match status" value="1"/>
</dbReference>
<dbReference type="STRING" id="633440.SAMN05421869_15142"/>
<comment type="similarity">
    <text evidence="1">Belongs to the short-chain dehydrogenases/reductases (SDR) family.</text>
</comment>
<organism evidence="3 4">
    <name type="scientific">Nonomuraea jiangxiensis</name>
    <dbReference type="NCBI Taxonomy" id="633440"/>
    <lineage>
        <taxon>Bacteria</taxon>
        <taxon>Bacillati</taxon>
        <taxon>Actinomycetota</taxon>
        <taxon>Actinomycetes</taxon>
        <taxon>Streptosporangiales</taxon>
        <taxon>Streptosporangiaceae</taxon>
        <taxon>Nonomuraea</taxon>
    </lineage>
</organism>
<dbReference type="PANTHER" id="PTHR43639:SF1">
    <property type="entry name" value="SHORT-CHAIN DEHYDROGENASE_REDUCTASE FAMILY PROTEIN"/>
    <property type="match status" value="1"/>
</dbReference>
<proteinExistence type="inferred from homology"/>
<dbReference type="EMBL" id="FNDJ01000051">
    <property type="protein sequence ID" value="SDM67044.1"/>
    <property type="molecule type" value="Genomic_DNA"/>
</dbReference>
<keyword evidence="2" id="KW-0560">Oxidoreductase</keyword>
<sequence>MRGCGPGGAGWLESWVMTVALVTGASRGLGAAIALRLAADGLAVAVNYHTDAAGAGRVVDAIQAAGGRAESFAADVTDEAEVTGLVAAVGDRLGTVSVLVVNATGPQPSIPLPELSWEAHLDQLRFFVKSPTLLVQAVLPGMRERGGGRVVQIGSDIVDRRLPGMSAYLAAKSAQHALAQVWARELGPYGITVNVVAPGWIPVERHAGLDRSDYLNEVPLGRMGTPEDVAAAVSYLASEGGAYVTGERITVNGGHT</sequence>
<dbReference type="InterPro" id="IPR036291">
    <property type="entry name" value="NAD(P)-bd_dom_sf"/>
</dbReference>
<accession>A0A1G9V4C2</accession>
<protein>
    <submittedName>
        <fullName evidence="3">3-oxoacyl-[acyl-carrier protein] reductase</fullName>
    </submittedName>
</protein>
<evidence type="ECO:0000313" key="3">
    <source>
        <dbReference type="EMBL" id="SDM67044.1"/>
    </source>
</evidence>
<keyword evidence="4" id="KW-1185">Reference proteome</keyword>
<dbReference type="Proteomes" id="UP000199202">
    <property type="component" value="Unassembled WGS sequence"/>
</dbReference>
<dbReference type="GO" id="GO:0016491">
    <property type="term" value="F:oxidoreductase activity"/>
    <property type="evidence" value="ECO:0007669"/>
    <property type="project" value="UniProtKB-KW"/>
</dbReference>
<evidence type="ECO:0000256" key="1">
    <source>
        <dbReference type="ARBA" id="ARBA00006484"/>
    </source>
</evidence>
<dbReference type="InterPro" id="IPR002347">
    <property type="entry name" value="SDR_fam"/>
</dbReference>
<reference evidence="3 4" key="1">
    <citation type="submission" date="2016-10" db="EMBL/GenBank/DDBJ databases">
        <authorList>
            <person name="de Groot N.N."/>
        </authorList>
    </citation>
    <scope>NUCLEOTIDE SEQUENCE [LARGE SCALE GENOMIC DNA]</scope>
    <source>
        <strain evidence="3 4">CGMCC 4.6533</strain>
    </source>
</reference>
<evidence type="ECO:0000256" key="2">
    <source>
        <dbReference type="ARBA" id="ARBA00023002"/>
    </source>
</evidence>
<gene>
    <name evidence="3" type="ORF">SAMN05421869_15142</name>
</gene>
<name>A0A1G9V4C2_9ACTN</name>
<dbReference type="PRINTS" id="PR00081">
    <property type="entry name" value="GDHRDH"/>
</dbReference>
<dbReference type="FunFam" id="3.40.50.720:FF:000084">
    <property type="entry name" value="Short-chain dehydrogenase reductase"/>
    <property type="match status" value="1"/>
</dbReference>